<dbReference type="Proteomes" id="UP000323930">
    <property type="component" value="Unassembled WGS sequence"/>
</dbReference>
<dbReference type="PANTHER" id="PTHR37842">
    <property type="match status" value="1"/>
</dbReference>
<gene>
    <name evidence="4" type="ORF">FUA24_06735</name>
</gene>
<feature type="domain" description="BACON" evidence="3">
    <location>
        <begin position="709"/>
        <end position="779"/>
    </location>
</feature>
<evidence type="ECO:0000259" key="3">
    <source>
        <dbReference type="Pfam" id="PF19190"/>
    </source>
</evidence>
<dbReference type="InterPro" id="IPR031924">
    <property type="entry name" value="GH115"/>
</dbReference>
<dbReference type="Gene3D" id="1.20.58.2150">
    <property type="match status" value="1"/>
</dbReference>
<feature type="domain" description="Gylcosyl hydrolase 115 C-terminal" evidence="2">
    <location>
        <begin position="796"/>
        <end position="965"/>
    </location>
</feature>
<evidence type="ECO:0000313" key="5">
    <source>
        <dbReference type="Proteomes" id="UP000323930"/>
    </source>
</evidence>
<dbReference type="Pfam" id="PF15979">
    <property type="entry name" value="Glyco_hydro_115"/>
    <property type="match status" value="1"/>
</dbReference>
<sequence>MRLFSLFTFFYITFSLSSYSQNLIKHKAEKNDFILNNGRHTARILFDKEDDNLIHLSIQHFIEDVNAVCNDKPKVIHSRNLRKDNLIIIGSLNKSKEIAKLIELKAIDTTGMTGAWEKYSIQTIKNPWAKHKKALVIFGSDRRGTAYGLFELSKQMGVSPWYWWSDVPIKKKHKVIVKGGIHKSKSPDVKYRGIFINDEDWGLKPWSSKTFEPELGDIGPKTYAKVCELLLRLKANYLWPAMHECSGAFNKYEQNKIVADNYGIVMGSSHCEPLLFNNATEWDKKTMGEWNYATNREGICNILDKRVSENAPYENLYTIGIRGIHDHKMEGDFPIEKKIELVEKAIKDQRDILEKHLEKSPEQIPQIFVPYAEVLHLYNNGLKVPEDITLMWVDDNYGYIRRLSDPIEQNRSGGSGVYYHIAYLGNPHEYTWLNTTNPALIYKEMKKAYDYKADRVWMVNVGDIKPSEYNTNFFLDLAWNVNTVNHETVYNHMDNWFKEAFGNEFGKACSDLMYDFYQNNFVRKPEFMGWGEEYSSTRWKERIEDTNFSFTNYKEAELRLKKFRILSEKVSELKKQIPEQLQPAFYELVYYPIKGAHYMNHKLLLAQKNRWYAKLGHAGTNDLVKSIKAYHDSTRIITHEYEALRGGKWKEMMSEVQSTGATFAFMPPYEEITLSQKAGLGIIVEENDIINGVNTPYSLPVFTSYYNETYTIDIFNTGTETLRWSASTSADWITISETSGETQKEQRLLVSINWPKLLTQNNSGTITINAGNDEKTVFVKAFKTQIPEIEESKSLFVEKNGYISIPLEKFHRKLDKDDVNWIIKNGLGITGASLATENNHSKSAGHWAKSDKFAHVEYDFYTFNSGRFDISTYVLPTYPINGFELHRFAISVDEESPKTIYVGAAIDSDRWRQNVRRNSSIHTSSHYISKPGKHTLKIYYLDPGVVVDKAVMDFGGLKQSYLGPETTQIK</sequence>
<dbReference type="GO" id="GO:0005975">
    <property type="term" value="P:carbohydrate metabolic process"/>
    <property type="evidence" value="ECO:0007669"/>
    <property type="project" value="UniProtKB-ARBA"/>
</dbReference>
<proteinExistence type="predicted"/>
<dbReference type="Gene3D" id="2.60.40.10">
    <property type="entry name" value="Immunoglobulins"/>
    <property type="match status" value="1"/>
</dbReference>
<dbReference type="Gene3D" id="2.60.120.1620">
    <property type="match status" value="1"/>
</dbReference>
<dbReference type="InterPro" id="IPR029018">
    <property type="entry name" value="Hex-like_dom2"/>
</dbReference>
<dbReference type="AlphaFoldDB" id="A0A5D0ILG4"/>
<dbReference type="InterPro" id="IPR042301">
    <property type="entry name" value="GH115_sf"/>
</dbReference>
<keyword evidence="1" id="KW-0378">Hydrolase</keyword>
<reference evidence="4 5" key="1">
    <citation type="submission" date="2019-08" db="EMBL/GenBank/DDBJ databases">
        <title>Seonamhaeicola sediminis sp. nov., isolated from marine sediment.</title>
        <authorList>
            <person name="Cao W.R."/>
        </authorList>
    </citation>
    <scope>NUCLEOTIDE SEQUENCE [LARGE SCALE GENOMIC DNA]</scope>
    <source>
        <strain evidence="4 5">B011</strain>
    </source>
</reference>
<dbReference type="InterPro" id="IPR013783">
    <property type="entry name" value="Ig-like_fold"/>
</dbReference>
<dbReference type="InterPro" id="IPR024361">
    <property type="entry name" value="BACON"/>
</dbReference>
<name>A0A5D0ILG4_9FLAO</name>
<dbReference type="Pfam" id="PF17829">
    <property type="entry name" value="GH115_C"/>
    <property type="match status" value="1"/>
</dbReference>
<evidence type="ECO:0000256" key="1">
    <source>
        <dbReference type="ARBA" id="ARBA00022801"/>
    </source>
</evidence>
<dbReference type="PANTHER" id="PTHR37842:SF2">
    <property type="entry name" value="GYLCOSYL HYDROLASE 115 C-TERMINAL DOMAIN-CONTAINING PROTEIN"/>
    <property type="match status" value="1"/>
</dbReference>
<dbReference type="Pfam" id="PF19190">
    <property type="entry name" value="BACON_2"/>
    <property type="match status" value="1"/>
</dbReference>
<dbReference type="GO" id="GO:0016787">
    <property type="term" value="F:hydrolase activity"/>
    <property type="evidence" value="ECO:0007669"/>
    <property type="project" value="UniProtKB-KW"/>
</dbReference>
<dbReference type="Gene3D" id="3.20.20.520">
    <property type="entry name" value="Glycosyl hydrolase family 115"/>
    <property type="match status" value="1"/>
</dbReference>
<dbReference type="OrthoDB" id="8727830at2"/>
<dbReference type="CDD" id="cd14948">
    <property type="entry name" value="BACON"/>
    <property type="match status" value="1"/>
</dbReference>
<evidence type="ECO:0000259" key="2">
    <source>
        <dbReference type="Pfam" id="PF17829"/>
    </source>
</evidence>
<dbReference type="InterPro" id="IPR041437">
    <property type="entry name" value="GH115_C"/>
</dbReference>
<comment type="caution">
    <text evidence="4">The sequence shown here is derived from an EMBL/GenBank/DDBJ whole genome shotgun (WGS) entry which is preliminary data.</text>
</comment>
<evidence type="ECO:0000313" key="4">
    <source>
        <dbReference type="EMBL" id="TYA84336.1"/>
    </source>
</evidence>
<dbReference type="Gene3D" id="3.30.379.10">
    <property type="entry name" value="Chitobiase/beta-hexosaminidase domain 2-like"/>
    <property type="match status" value="1"/>
</dbReference>
<evidence type="ECO:0008006" key="6">
    <source>
        <dbReference type="Google" id="ProtNLM"/>
    </source>
</evidence>
<accession>A0A5D0ILG4</accession>
<dbReference type="EMBL" id="VSDQ01000409">
    <property type="protein sequence ID" value="TYA84336.1"/>
    <property type="molecule type" value="Genomic_DNA"/>
</dbReference>
<organism evidence="4 5">
    <name type="scientific">Seonamhaeicola marinus</name>
    <dbReference type="NCBI Taxonomy" id="1912246"/>
    <lineage>
        <taxon>Bacteria</taxon>
        <taxon>Pseudomonadati</taxon>
        <taxon>Bacteroidota</taxon>
        <taxon>Flavobacteriia</taxon>
        <taxon>Flavobacteriales</taxon>
        <taxon>Flavobacteriaceae</taxon>
    </lineage>
</organism>
<keyword evidence="5" id="KW-1185">Reference proteome</keyword>
<protein>
    <recommendedName>
        <fullName evidence="6">Gylcosyl hydrolase 115 C-terminal domain-containing protein</fullName>
    </recommendedName>
</protein>
<dbReference type="SUPFAM" id="SSF55545">
    <property type="entry name" value="beta-N-acetylhexosaminidase-like domain"/>
    <property type="match status" value="1"/>
</dbReference>
<dbReference type="RefSeq" id="WP_148540837.1">
    <property type="nucleotide sequence ID" value="NZ_VSDQ01000409.1"/>
</dbReference>